<feature type="coiled-coil region" evidence="5">
    <location>
        <begin position="25"/>
        <end position="87"/>
    </location>
</feature>
<accession>A0A095BZP5</accession>
<sequence length="1212" mass="143200">MISLSSAGNRRPATSHSISDYYPERENLERNLSDAQKKCHTMDTSERDMRNLILRAEEDKKRLAQRIEKLTANERALVLELERLKRHGGTSDGRTKRISQLDEFISGIEADRDYWRGQVEILQQMLNYPSLTSGTEGSGIGRTTTSSRLKSKPPTGQHTTTPSKLGGSLKDAKQRKVNNFTGLYIVYSINNRIDRIKILFCKISQYVSLIPFNKYTTLIHRNTLEQQVQELRVERDLLRQELESITRSRHRSPSPVTRSRSLNRFQTRDDYTELTKLRQERDELRSLLNKLEHRVQEIQRNVHTLTQERDQINKLYNDSRSEIHRLHQDLYAMHETGDRNTQTTQTVLRRVESERDRALVDLSRVTAERDSLITKYKNCTENAHADKLRLTNQLDHLENSLNQVAEERDEVIRRVSMHRLRIDELQQRQQQLEDINEESAQLKQEAELQNNRLEERELQISQMNERTRVMEMDCRRLHERVDEYDMKLRKERDECSLLRNQLQNMEEEKVKLQCDFDNLTCERDDLVKHQRQIEKRAQINLSERDRLSRQVNGLNDLKESLEKQLRQLEKDYSDQTTKYQLEREANEKLQQRIDTAIHNKNSIDRRANWLEQQTEELRSHIDQLEQQLSTQKDENKWMSETNEKLTADNESLRATVELANKDKVHLESCIEEMSSAHRQSLREREDLVQRSNGLHERNIELDAENKKLDLEVKRNAEALRAERNTSADLQQQLELCRRRSETAERDANDWSSRVRLAEDQLHKSETRVVQLERELRVERDDYSQLRSRMEMLEEEKQNLEINLKETSQRLSHTEVDLSSRLREIHDIRSAHEEAVRTNTRTQEALSTRNNELTAARTELNSIQTSLSETRRLLESEQRETSRLREDLNHMARESQTLQTDLQDVGDERDELKQRMKDYLNELSRLERVLSERDSECSKLMDQLRTANEESESWRTRWETAENKLTSCKVDLEDKEGELSNERERSDLKDREISHLRATLNSTEIQSNATSRSLVEANEQLRMSRAEIETLSTEISRIRDALSRSETEKANVQRENNTQRLDNDQLRAQLDDFEVELEQIKEQLEDERENNRNINEILTITRQKEQKALSEAQERTTEVIALRDRITSAEERAEMAQREVEKVRERLAETEREANRLSRSLSAERFEKERALSELRLSSLPAGYRPSGYSRYNTFIDVLNADNVSNRFLLVYM</sequence>
<reference evidence="7" key="1">
    <citation type="journal article" date="2012" name="Nat. Genet.">
        <title>Whole-genome sequence of Schistosoma haematobium.</title>
        <authorList>
            <person name="Young N.D."/>
            <person name="Jex A.R."/>
            <person name="Li B."/>
            <person name="Liu S."/>
            <person name="Yang L."/>
            <person name="Xiong Z."/>
            <person name="Li Y."/>
            <person name="Cantacessi C."/>
            <person name="Hall R.S."/>
            <person name="Xu X."/>
            <person name="Chen F."/>
            <person name="Wu X."/>
            <person name="Zerlotini A."/>
            <person name="Oliveira G."/>
            <person name="Hofmann A."/>
            <person name="Zhang G."/>
            <person name="Fang X."/>
            <person name="Kang Y."/>
            <person name="Campbell B.E."/>
            <person name="Loukas A."/>
            <person name="Ranganathan S."/>
            <person name="Rollinson D."/>
            <person name="Rinaldi G."/>
            <person name="Brindley P.J."/>
            <person name="Yang H."/>
            <person name="Wang J."/>
            <person name="Wang J."/>
            <person name="Gasser R.B."/>
        </authorList>
    </citation>
    <scope>NUCLEOTIDE SEQUENCE [LARGE SCALE GENOMIC DNA]</scope>
</reference>
<dbReference type="GO" id="GO:0005814">
    <property type="term" value="C:centriole"/>
    <property type="evidence" value="ECO:0007669"/>
    <property type="project" value="UniProtKB-SubCell"/>
</dbReference>
<evidence type="ECO:0000256" key="2">
    <source>
        <dbReference type="ARBA" id="ARBA00022490"/>
    </source>
</evidence>
<evidence type="ECO:0000256" key="1">
    <source>
        <dbReference type="ARBA" id="ARBA00004114"/>
    </source>
</evidence>
<comment type="similarity">
    <text evidence="4">Belongs to the CEP135/TSGA10 family.</text>
</comment>
<keyword evidence="3" id="KW-0206">Cytoskeleton</keyword>
<feature type="coiled-coil region" evidence="5">
    <location>
        <begin position="719"/>
        <end position="816"/>
    </location>
</feature>
<evidence type="ECO:0000313" key="7">
    <source>
        <dbReference type="EMBL" id="KGB34693.1"/>
    </source>
</evidence>
<keyword evidence="2" id="KW-0963">Cytoplasm</keyword>
<dbReference type="PANTHER" id="PTHR20544:SF0">
    <property type="entry name" value="NUCLEOPROTEIN TPR_MLP1 DOMAIN-CONTAINING PROTEIN"/>
    <property type="match status" value="1"/>
</dbReference>
<evidence type="ECO:0000256" key="3">
    <source>
        <dbReference type="ARBA" id="ARBA00023212"/>
    </source>
</evidence>
<dbReference type="PANTHER" id="PTHR20544">
    <property type="entry name" value="CENTROSOMAL PROTEIN CEP135"/>
    <property type="match status" value="1"/>
</dbReference>
<feature type="region of interest" description="Disordered" evidence="6">
    <location>
        <begin position="133"/>
        <end position="170"/>
    </location>
</feature>
<protein>
    <submittedName>
        <fullName evidence="7">Centrosomal protein of 135 kDa</fullName>
    </submittedName>
</protein>
<evidence type="ECO:0000256" key="5">
    <source>
        <dbReference type="SAM" id="Coils"/>
    </source>
</evidence>
<evidence type="ECO:0000256" key="6">
    <source>
        <dbReference type="SAM" id="MobiDB-lite"/>
    </source>
</evidence>
<name>A0A095BZP5_SCHHA</name>
<keyword evidence="5" id="KW-0175">Coiled coil</keyword>
<comment type="subcellular location">
    <subcellularLocation>
        <location evidence="1">Cytoplasm</location>
        <location evidence="1">Cytoskeleton</location>
        <location evidence="1">Microtubule organizing center</location>
        <location evidence="1">Centrosome</location>
        <location evidence="1">Centriole</location>
    </subcellularLocation>
</comment>
<feature type="coiled-coil region" evidence="5">
    <location>
        <begin position="1013"/>
        <end position="1166"/>
    </location>
</feature>
<evidence type="ECO:0000256" key="4">
    <source>
        <dbReference type="ARBA" id="ARBA00038123"/>
    </source>
</evidence>
<feature type="compositionally biased region" description="Polar residues" evidence="6">
    <location>
        <begin position="133"/>
        <end position="163"/>
    </location>
</feature>
<dbReference type="EMBL" id="KL250627">
    <property type="protein sequence ID" value="KGB34693.1"/>
    <property type="molecule type" value="Genomic_DNA"/>
</dbReference>
<dbReference type="InterPro" id="IPR051877">
    <property type="entry name" value="Centriole_BasalBody_StrucProt"/>
</dbReference>
<proteinExistence type="inferred from homology"/>
<feature type="coiled-coil region" evidence="5">
    <location>
        <begin position="274"/>
        <end position="315"/>
    </location>
</feature>
<gene>
    <name evidence="7" type="ORF">MS3_02910</name>
</gene>
<dbReference type="AlphaFoldDB" id="A0A095BZP5"/>
<feature type="region of interest" description="Disordered" evidence="6">
    <location>
        <begin position="1"/>
        <end position="24"/>
    </location>
</feature>
<feature type="coiled-coil region" evidence="5">
    <location>
        <begin position="348"/>
        <end position="662"/>
    </location>
</feature>
<organism evidence="7">
    <name type="scientific">Schistosoma haematobium</name>
    <name type="common">Blood fluke</name>
    <dbReference type="NCBI Taxonomy" id="6185"/>
    <lineage>
        <taxon>Eukaryota</taxon>
        <taxon>Metazoa</taxon>
        <taxon>Spiralia</taxon>
        <taxon>Lophotrochozoa</taxon>
        <taxon>Platyhelminthes</taxon>
        <taxon>Trematoda</taxon>
        <taxon>Digenea</taxon>
        <taxon>Strigeidida</taxon>
        <taxon>Schistosomatoidea</taxon>
        <taxon>Schistosomatidae</taxon>
        <taxon>Schistosoma</taxon>
    </lineage>
</organism>
<feature type="compositionally biased region" description="Polar residues" evidence="6">
    <location>
        <begin position="1"/>
        <end position="18"/>
    </location>
</feature>
<feature type="region of interest" description="Disordered" evidence="6">
    <location>
        <begin position="245"/>
        <end position="264"/>
    </location>
</feature>
<dbReference type="SUPFAM" id="SSF57997">
    <property type="entry name" value="Tropomyosin"/>
    <property type="match status" value="1"/>
</dbReference>
<feature type="compositionally biased region" description="Polar residues" evidence="6">
    <location>
        <begin position="254"/>
        <end position="264"/>
    </location>
</feature>
<feature type="coiled-coil region" evidence="5">
    <location>
        <begin position="859"/>
        <end position="935"/>
    </location>
</feature>
<dbReference type="STRING" id="6185.A0A095BZP5"/>